<dbReference type="AlphaFoldDB" id="A0A6A6X176"/>
<dbReference type="Proteomes" id="UP000799757">
    <property type="component" value="Unassembled WGS sequence"/>
</dbReference>
<dbReference type="PANTHER" id="PTHR38790:SF4">
    <property type="entry name" value="2EXR DOMAIN-CONTAINING PROTEIN"/>
    <property type="match status" value="1"/>
</dbReference>
<dbReference type="OrthoDB" id="5413827at2759"/>
<reference evidence="1" key="1">
    <citation type="journal article" date="2020" name="Stud. Mycol.">
        <title>101 Dothideomycetes genomes: a test case for predicting lifestyles and emergence of pathogens.</title>
        <authorList>
            <person name="Haridas S."/>
            <person name="Albert R."/>
            <person name="Binder M."/>
            <person name="Bloem J."/>
            <person name="Labutti K."/>
            <person name="Salamov A."/>
            <person name="Andreopoulos B."/>
            <person name="Baker S."/>
            <person name="Barry K."/>
            <person name="Bills G."/>
            <person name="Bluhm B."/>
            <person name="Cannon C."/>
            <person name="Castanera R."/>
            <person name="Culley D."/>
            <person name="Daum C."/>
            <person name="Ezra D."/>
            <person name="Gonzalez J."/>
            <person name="Henrissat B."/>
            <person name="Kuo A."/>
            <person name="Liang C."/>
            <person name="Lipzen A."/>
            <person name="Lutzoni F."/>
            <person name="Magnuson J."/>
            <person name="Mondo S."/>
            <person name="Nolan M."/>
            <person name="Ohm R."/>
            <person name="Pangilinan J."/>
            <person name="Park H.-J."/>
            <person name="Ramirez L."/>
            <person name="Alfaro M."/>
            <person name="Sun H."/>
            <person name="Tritt A."/>
            <person name="Yoshinaga Y."/>
            <person name="Zwiers L.-H."/>
            <person name="Turgeon B."/>
            <person name="Goodwin S."/>
            <person name="Spatafora J."/>
            <person name="Crous P."/>
            <person name="Grigoriev I."/>
        </authorList>
    </citation>
    <scope>NUCLEOTIDE SEQUENCE</scope>
    <source>
        <strain evidence="1">CBS 109.77</strain>
    </source>
</reference>
<dbReference type="EMBL" id="MU002094">
    <property type="protein sequence ID" value="KAF2790099.1"/>
    <property type="molecule type" value="Genomic_DNA"/>
</dbReference>
<feature type="non-terminal residue" evidence="1">
    <location>
        <position position="1"/>
    </location>
</feature>
<sequence length="141" mass="16760">WSLNQSSCLLRLPERVRTRIYEYVLGGDNTIAVVYHTWRTYREGGHTKSVADFRFHARVYDRRTDPWAKDGDQTVRFSKGFTLLSRVSRQLHQETAVLPYRLNRWAFYDHHTMWNFLTVFRETSGAQRKAITEIVVPDRLP</sequence>
<dbReference type="PANTHER" id="PTHR38790">
    <property type="entry name" value="2EXR DOMAIN-CONTAINING PROTEIN-RELATED"/>
    <property type="match status" value="1"/>
</dbReference>
<evidence type="ECO:0000313" key="1">
    <source>
        <dbReference type="EMBL" id="KAF2790099.1"/>
    </source>
</evidence>
<gene>
    <name evidence="1" type="ORF">K505DRAFT_225158</name>
</gene>
<protein>
    <submittedName>
        <fullName evidence="1">Uncharacterized protein</fullName>
    </submittedName>
</protein>
<proteinExistence type="predicted"/>
<organism evidence="1 2">
    <name type="scientific">Melanomma pulvis-pyrius CBS 109.77</name>
    <dbReference type="NCBI Taxonomy" id="1314802"/>
    <lineage>
        <taxon>Eukaryota</taxon>
        <taxon>Fungi</taxon>
        <taxon>Dikarya</taxon>
        <taxon>Ascomycota</taxon>
        <taxon>Pezizomycotina</taxon>
        <taxon>Dothideomycetes</taxon>
        <taxon>Pleosporomycetidae</taxon>
        <taxon>Pleosporales</taxon>
        <taxon>Melanommataceae</taxon>
        <taxon>Melanomma</taxon>
    </lineage>
</organism>
<accession>A0A6A6X176</accession>
<evidence type="ECO:0000313" key="2">
    <source>
        <dbReference type="Proteomes" id="UP000799757"/>
    </source>
</evidence>
<keyword evidence="2" id="KW-1185">Reference proteome</keyword>
<feature type="non-terminal residue" evidence="1">
    <location>
        <position position="141"/>
    </location>
</feature>
<name>A0A6A6X176_9PLEO</name>